<evidence type="ECO:0000259" key="11">
    <source>
        <dbReference type="Pfam" id="PF01699"/>
    </source>
</evidence>
<evidence type="ECO:0000313" key="13">
    <source>
        <dbReference type="Proteomes" id="UP000243081"/>
    </source>
</evidence>
<dbReference type="GO" id="GO:0000329">
    <property type="term" value="C:fungal-type vacuole membrane"/>
    <property type="evidence" value="ECO:0007669"/>
    <property type="project" value="TreeGrafter"/>
</dbReference>
<feature type="transmembrane region" description="Helical" evidence="10">
    <location>
        <begin position="542"/>
        <end position="562"/>
    </location>
</feature>
<keyword evidence="8" id="KW-0406">Ion transport</keyword>
<keyword evidence="6" id="KW-0106">Calcium</keyword>
<feature type="transmembrane region" description="Helical" evidence="10">
    <location>
        <begin position="500"/>
        <end position="522"/>
    </location>
</feature>
<feature type="transmembrane region" description="Helical" evidence="10">
    <location>
        <begin position="456"/>
        <end position="480"/>
    </location>
</feature>
<gene>
    <name evidence="12" type="ORF">LLEC1_05380</name>
</gene>
<dbReference type="GO" id="GO:0006874">
    <property type="term" value="P:intracellular calcium ion homeostasis"/>
    <property type="evidence" value="ECO:0007669"/>
    <property type="project" value="TreeGrafter"/>
</dbReference>
<dbReference type="OrthoDB" id="1699231at2759"/>
<feature type="transmembrane region" description="Helical" evidence="10">
    <location>
        <begin position="38"/>
        <end position="55"/>
    </location>
</feature>
<evidence type="ECO:0000256" key="9">
    <source>
        <dbReference type="ARBA" id="ARBA00023136"/>
    </source>
</evidence>
<feature type="transmembrane region" description="Helical" evidence="10">
    <location>
        <begin position="672"/>
        <end position="691"/>
    </location>
</feature>
<dbReference type="InterPro" id="IPR004837">
    <property type="entry name" value="NaCa_Exmemb"/>
</dbReference>
<accession>A0A179I9N9</accession>
<evidence type="ECO:0000256" key="1">
    <source>
        <dbReference type="ARBA" id="ARBA00004127"/>
    </source>
</evidence>
<proteinExistence type="inferred from homology"/>
<evidence type="ECO:0000256" key="5">
    <source>
        <dbReference type="ARBA" id="ARBA00022692"/>
    </source>
</evidence>
<keyword evidence="7 10" id="KW-1133">Transmembrane helix</keyword>
<keyword evidence="9 10" id="KW-0472">Membrane</keyword>
<feature type="domain" description="Sodium/calcium exchanger membrane region" evidence="11">
    <location>
        <begin position="37"/>
        <end position="148"/>
    </location>
</feature>
<dbReference type="PANTHER" id="PTHR31503:SF22">
    <property type="entry name" value="VACUOLAR CALCIUM ION TRANSPORTER"/>
    <property type="match status" value="1"/>
</dbReference>
<dbReference type="GO" id="GO:0012505">
    <property type="term" value="C:endomembrane system"/>
    <property type="evidence" value="ECO:0007669"/>
    <property type="project" value="UniProtKB-SubCell"/>
</dbReference>
<dbReference type="InterPro" id="IPR004798">
    <property type="entry name" value="CAX-like"/>
</dbReference>
<keyword evidence="13" id="KW-1185">Reference proteome</keyword>
<evidence type="ECO:0000256" key="7">
    <source>
        <dbReference type="ARBA" id="ARBA00022989"/>
    </source>
</evidence>
<evidence type="ECO:0000313" key="12">
    <source>
        <dbReference type="EMBL" id="OAQ98340.1"/>
    </source>
</evidence>
<comment type="similarity">
    <text evidence="2">Belongs to the Ca(2+):cation antiporter (CaCA) (TC 2.A.19) family.</text>
</comment>
<name>A0A179I9N9_CORDF</name>
<evidence type="ECO:0000256" key="3">
    <source>
        <dbReference type="ARBA" id="ARBA00022448"/>
    </source>
</evidence>
<dbReference type="NCBIfam" id="TIGR00378">
    <property type="entry name" value="cax"/>
    <property type="match status" value="1"/>
</dbReference>
<dbReference type="GO" id="GO:0015369">
    <property type="term" value="F:calcium:proton antiporter activity"/>
    <property type="evidence" value="ECO:0007669"/>
    <property type="project" value="InterPro"/>
</dbReference>
<keyword evidence="3" id="KW-0813">Transport</keyword>
<feature type="transmembrane region" description="Helical" evidence="10">
    <location>
        <begin position="582"/>
        <end position="601"/>
    </location>
</feature>
<evidence type="ECO:0000256" key="10">
    <source>
        <dbReference type="SAM" id="Phobius"/>
    </source>
</evidence>
<feature type="transmembrane region" description="Helical" evidence="10">
    <location>
        <begin position="211"/>
        <end position="229"/>
    </location>
</feature>
<feature type="transmembrane region" description="Helical" evidence="10">
    <location>
        <begin position="430"/>
        <end position="449"/>
    </location>
</feature>
<feature type="transmembrane region" description="Helical" evidence="10">
    <location>
        <begin position="182"/>
        <end position="199"/>
    </location>
</feature>
<dbReference type="EMBL" id="LUKN01002913">
    <property type="protein sequence ID" value="OAQ98340.1"/>
    <property type="molecule type" value="Genomic_DNA"/>
</dbReference>
<comment type="caution">
    <text evidence="12">The sequence shown here is derived from an EMBL/GenBank/DDBJ whole genome shotgun (WGS) entry which is preliminary data.</text>
</comment>
<reference evidence="12 13" key="1">
    <citation type="submission" date="2016-03" db="EMBL/GenBank/DDBJ databases">
        <title>Fine-scale spatial genetic structure of a fungal parasite of coffee scale insects.</title>
        <authorList>
            <person name="Jackson D."/>
            <person name="Zemenick K.A."/>
            <person name="Malloure B."/>
            <person name="Quandt C.A."/>
            <person name="James T.Y."/>
        </authorList>
    </citation>
    <scope>NUCLEOTIDE SEQUENCE [LARGE SCALE GENOMIC DNA]</scope>
    <source>
        <strain evidence="12 13">UM487</strain>
    </source>
</reference>
<dbReference type="Gene3D" id="1.20.1420.30">
    <property type="entry name" value="NCX, central ion-binding region"/>
    <property type="match status" value="2"/>
</dbReference>
<dbReference type="Proteomes" id="UP000243081">
    <property type="component" value="Unassembled WGS sequence"/>
</dbReference>
<feature type="transmembrane region" description="Helical" evidence="10">
    <location>
        <begin position="102"/>
        <end position="121"/>
    </location>
</feature>
<feature type="transmembrane region" description="Helical" evidence="10">
    <location>
        <begin position="282"/>
        <end position="303"/>
    </location>
</feature>
<dbReference type="InterPro" id="IPR004713">
    <property type="entry name" value="CaH_exchang"/>
</dbReference>
<dbReference type="AlphaFoldDB" id="A0A179I9N9"/>
<dbReference type="InterPro" id="IPR044880">
    <property type="entry name" value="NCX_ion-bd_dom_sf"/>
</dbReference>
<sequence length="696" mass="73854">MPRLGLMRQVRRFLSLNLLLVCAPLGFVASACSWNPVAVFLFNFLAIIPLSGLISDASDTLSERWGGLLGGLVNASLGNTVELIVGLLAITQDNVGAAQSAMMGSILNDILLVQGICIIVGARAKGVIVVNSALVDSLSSLMLVASMAMSDHSDDLIPTSQPSPRDCESGADTALTPSMQDISIVIVTLTLSCLVIAKCTHNIMLRLDDIVKTFGVSQTFIALVIIPLASNAPELTQVLAAAQRQKIDFAIAVIVGSILQIALFVLPALVIIGWIIGRKMDLYFEMSQTCVLLFAIVLVNQVLQDRQYTYLHGMMFLCVPKSAIAAVKDELVYATKATLQCSITNVLLICLPLGLYGAEWGFPGWAIFVLNFLAMLPLASILTFSTEQLAAIVGSVAGGLINATFGNAVEMIVGISALKEGEIGIVQSSMIGSILSSILLILGSAFYLAGQDKQTVYINVDVAGILTSLMVISCTSLILPSALRAGDLLTENASGSNGDYILTLSRSTSVILLIFYILYVYFQSVTHADLFAEEESDDGKKLHAVSSCVVLILATLGIAASSDALVDSIDGVVEALGISRSFIGLIIVPIVGNAGCFVGTVQWSQTGRINLAISVIVGATLQISLFVTPFLVIVGWIIGRDMSLQFDTFETIVLTMSTLVVSCLVRGGKTNYFEGMLLVATYTIIGVAFFVHPDDV</sequence>
<feature type="transmembrane region" description="Helical" evidence="10">
    <location>
        <begin position="396"/>
        <end position="418"/>
    </location>
</feature>
<dbReference type="Pfam" id="PF01699">
    <property type="entry name" value="Na_Ca_ex"/>
    <property type="match status" value="4"/>
</dbReference>
<organism evidence="12 13">
    <name type="scientific">Cordyceps confragosa</name>
    <name type="common">Lecanicillium lecanii</name>
    <dbReference type="NCBI Taxonomy" id="2714763"/>
    <lineage>
        <taxon>Eukaryota</taxon>
        <taxon>Fungi</taxon>
        <taxon>Dikarya</taxon>
        <taxon>Ascomycota</taxon>
        <taxon>Pezizomycotina</taxon>
        <taxon>Sordariomycetes</taxon>
        <taxon>Hypocreomycetidae</taxon>
        <taxon>Hypocreales</taxon>
        <taxon>Cordycipitaceae</taxon>
        <taxon>Akanthomyces</taxon>
    </lineage>
</organism>
<dbReference type="PANTHER" id="PTHR31503">
    <property type="entry name" value="VACUOLAR CALCIUM ION TRANSPORTER"/>
    <property type="match status" value="1"/>
</dbReference>
<feature type="transmembrane region" description="Helical" evidence="10">
    <location>
        <begin position="128"/>
        <end position="149"/>
    </location>
</feature>
<feature type="domain" description="Sodium/calcium exchanger membrane region" evidence="11">
    <location>
        <begin position="548"/>
        <end position="689"/>
    </location>
</feature>
<keyword evidence="5 10" id="KW-0812">Transmembrane</keyword>
<keyword evidence="4" id="KW-0109">Calcium transport</keyword>
<feature type="transmembrane region" description="Helical" evidence="10">
    <location>
        <begin position="613"/>
        <end position="638"/>
    </location>
</feature>
<evidence type="ECO:0000256" key="8">
    <source>
        <dbReference type="ARBA" id="ARBA00023065"/>
    </source>
</evidence>
<comment type="subcellular location">
    <subcellularLocation>
        <location evidence="1">Endomembrane system</location>
        <topology evidence="1">Multi-pass membrane protein</topology>
    </subcellularLocation>
</comment>
<feature type="domain" description="Sodium/calcium exchanger membrane region" evidence="11">
    <location>
        <begin position="364"/>
        <end position="524"/>
    </location>
</feature>
<feature type="transmembrane region" description="Helical" evidence="10">
    <location>
        <begin position="364"/>
        <end position="384"/>
    </location>
</feature>
<feature type="domain" description="Sodium/calcium exchanger membrane region" evidence="11">
    <location>
        <begin position="185"/>
        <end position="318"/>
    </location>
</feature>
<feature type="transmembrane region" description="Helical" evidence="10">
    <location>
        <begin position="644"/>
        <end position="665"/>
    </location>
</feature>
<protein>
    <recommendedName>
        <fullName evidence="11">Sodium/calcium exchanger membrane region domain-containing protein</fullName>
    </recommendedName>
</protein>
<dbReference type="PROSITE" id="PS51257">
    <property type="entry name" value="PROKAR_LIPOPROTEIN"/>
    <property type="match status" value="1"/>
</dbReference>
<feature type="transmembrane region" description="Helical" evidence="10">
    <location>
        <begin position="249"/>
        <end position="275"/>
    </location>
</feature>
<evidence type="ECO:0000256" key="6">
    <source>
        <dbReference type="ARBA" id="ARBA00022837"/>
    </source>
</evidence>
<evidence type="ECO:0000256" key="4">
    <source>
        <dbReference type="ARBA" id="ARBA00022568"/>
    </source>
</evidence>
<evidence type="ECO:0000256" key="2">
    <source>
        <dbReference type="ARBA" id="ARBA00008170"/>
    </source>
</evidence>
<feature type="transmembrane region" description="Helical" evidence="10">
    <location>
        <begin position="67"/>
        <end position="90"/>
    </location>
</feature>